<proteinExistence type="predicted"/>
<dbReference type="AlphaFoldDB" id="A0AAV5U3C1"/>
<dbReference type="Proteomes" id="UP001432027">
    <property type="component" value="Unassembled WGS sequence"/>
</dbReference>
<accession>A0AAV5U3C1</accession>
<protein>
    <submittedName>
        <fullName evidence="1">Uncharacterized protein</fullName>
    </submittedName>
</protein>
<gene>
    <name evidence="1" type="ORF">PENTCL1PPCAC_23103</name>
</gene>
<organism evidence="1 2">
    <name type="scientific">Pristionchus entomophagus</name>
    <dbReference type="NCBI Taxonomy" id="358040"/>
    <lineage>
        <taxon>Eukaryota</taxon>
        <taxon>Metazoa</taxon>
        <taxon>Ecdysozoa</taxon>
        <taxon>Nematoda</taxon>
        <taxon>Chromadorea</taxon>
        <taxon>Rhabditida</taxon>
        <taxon>Rhabditina</taxon>
        <taxon>Diplogasteromorpha</taxon>
        <taxon>Diplogasteroidea</taxon>
        <taxon>Neodiplogasteridae</taxon>
        <taxon>Pristionchus</taxon>
    </lineage>
</organism>
<dbReference type="SUPFAM" id="SSF50978">
    <property type="entry name" value="WD40 repeat-like"/>
    <property type="match status" value="1"/>
</dbReference>
<evidence type="ECO:0000313" key="1">
    <source>
        <dbReference type="EMBL" id="GMT00929.1"/>
    </source>
</evidence>
<feature type="non-terminal residue" evidence="1">
    <location>
        <position position="1"/>
    </location>
</feature>
<name>A0AAV5U3C1_9BILA</name>
<reference evidence="1" key="1">
    <citation type="submission" date="2023-10" db="EMBL/GenBank/DDBJ databases">
        <title>Genome assembly of Pristionchus species.</title>
        <authorList>
            <person name="Yoshida K."/>
            <person name="Sommer R.J."/>
        </authorList>
    </citation>
    <scope>NUCLEOTIDE SEQUENCE</scope>
    <source>
        <strain evidence="1">RS0144</strain>
    </source>
</reference>
<sequence length="154" mass="17455">FTEEDLNTRLTAMGTKDGSVVVYDSLEKEMVVIIQLENGQSEITAISVSHALMEIDDEKFESFHLVWTVSMDKTVSLTLYDEDEKLTLLSQQKCAVENPRGVYCIEEEKRSSLRVIVVGDHIQTLYFCLKPLFKSTGVEKEDLTELTISNNVID</sequence>
<dbReference type="InterPro" id="IPR036322">
    <property type="entry name" value="WD40_repeat_dom_sf"/>
</dbReference>
<comment type="caution">
    <text evidence="1">The sequence shown here is derived from an EMBL/GenBank/DDBJ whole genome shotgun (WGS) entry which is preliminary data.</text>
</comment>
<keyword evidence="2" id="KW-1185">Reference proteome</keyword>
<dbReference type="EMBL" id="BTSX01000005">
    <property type="protein sequence ID" value="GMT00929.1"/>
    <property type="molecule type" value="Genomic_DNA"/>
</dbReference>
<evidence type="ECO:0000313" key="2">
    <source>
        <dbReference type="Proteomes" id="UP001432027"/>
    </source>
</evidence>